<evidence type="ECO:0000256" key="1">
    <source>
        <dbReference type="SAM" id="MobiDB-lite"/>
    </source>
</evidence>
<organism evidence="2 3">
    <name type="scientific">Cellulophaga phage phi18:1</name>
    <dbReference type="NCBI Taxonomy" id="1327982"/>
    <lineage>
        <taxon>Viruses</taxon>
        <taxon>Duplodnaviria</taxon>
        <taxon>Heunggongvirae</taxon>
        <taxon>Uroviricota</taxon>
        <taxon>Caudoviricetes</taxon>
        <taxon>Helsingorvirus</taxon>
        <taxon>Helsingorvirus Cba181</taxon>
    </lineage>
</organism>
<dbReference type="RefSeq" id="YP_008240923.1">
    <property type="nucleotide sequence ID" value="NC_021790.1"/>
</dbReference>
<dbReference type="GeneID" id="16797112"/>
<keyword evidence="3" id="KW-1185">Reference proteome</keyword>
<reference evidence="2 3" key="1">
    <citation type="journal article" date="2013" name="Proc. Natl. Acad. Sci. U.S.A.">
        <title>Twelve previously unknown phage genera are ubiquitous in global oceans.</title>
        <authorList>
            <person name="Holmfeldt K."/>
            <person name="Solonenko N."/>
            <person name="Shah M."/>
            <person name="Corrier K."/>
            <person name="Riemann L."/>
            <person name="Verberkmoes N.C."/>
            <person name="Sullivan M.B."/>
        </authorList>
    </citation>
    <scope>NUCLEOTIDE SEQUENCE [LARGE SCALE GENOMIC DNA]</scope>
    <source>
        <strain evidence="2">Phi18:1</strain>
    </source>
</reference>
<dbReference type="EMBL" id="KC821619">
    <property type="protein sequence ID" value="AGO48456.1"/>
    <property type="molecule type" value="Genomic_DNA"/>
</dbReference>
<feature type="region of interest" description="Disordered" evidence="1">
    <location>
        <begin position="199"/>
        <end position="219"/>
    </location>
</feature>
<evidence type="ECO:0000313" key="3">
    <source>
        <dbReference type="Proteomes" id="UP000014712"/>
    </source>
</evidence>
<dbReference type="KEGG" id="vg:16797112"/>
<protein>
    <submittedName>
        <fullName evidence="2">Uncharacterized protein</fullName>
    </submittedName>
</protein>
<dbReference type="OrthoDB" id="11348at10239"/>
<accession>R9ZZB9</accession>
<proteinExistence type="predicted"/>
<dbReference type="Proteomes" id="UP000014712">
    <property type="component" value="Segment"/>
</dbReference>
<sequence>MSTDAFINEDYQAPSSGGFTKIEAGKTRLRILSSPLMVWVVWANGKSTRLPYDPQNKPSLPDGDNPSVKHAWIMLVFNYNTNVMEIWELDKMTLITPLLNHSRDADWGHPKHYDIEVTKTGSGKDGTKYAMIAKPKTPVSDDVKEAYLSTPVDLSQLLVDGGNPFLPSSGTAAPPADNGAAAEAAKIAAAKAAADLAAKTAAAQAAQATPSAGAGDPPF</sequence>
<gene>
    <name evidence="2" type="ORF">Phi18:1_gp09</name>
</gene>
<reference evidence="3" key="2">
    <citation type="submission" date="2013-03" db="EMBL/GenBank/DDBJ databases">
        <title>The Cellulophaga phages: a novel, diverse, and globally ubiquitous model system.</title>
        <authorList>
            <person name="Holmfeldt K."/>
            <person name="Solonenko N."/>
            <person name="Shah M."/>
            <person name="Corrier K."/>
            <person name="Riemann L."/>
            <person name="VerBerkmoes N.C."/>
            <person name="Sullivan M.B."/>
        </authorList>
    </citation>
    <scope>NUCLEOTIDE SEQUENCE [LARGE SCALE GENOMIC DNA]</scope>
</reference>
<name>R9ZZB9_9CAUD</name>
<evidence type="ECO:0000313" key="2">
    <source>
        <dbReference type="EMBL" id="AGO48456.1"/>
    </source>
</evidence>